<feature type="chain" id="PRO_5025630202" description="Secreted protein" evidence="1">
    <location>
        <begin position="18"/>
        <end position="98"/>
    </location>
</feature>
<keyword evidence="1" id="KW-0732">Signal</keyword>
<sequence>MLFHMKLHVASLGTAVGACTAPEDLCVPYRLLRHSRGRLIVVFCQPECPVFFDVRHPAFNVPWPRVVSVPHMHQDDVIPLRNKVTEAATVRLDSCVGP</sequence>
<evidence type="ECO:0000313" key="2">
    <source>
        <dbReference type="EMBL" id="MXU87784.1"/>
    </source>
</evidence>
<protein>
    <recommendedName>
        <fullName evidence="3">Secreted protein</fullName>
    </recommendedName>
</protein>
<accession>A0A6B0UEB5</accession>
<dbReference type="EMBL" id="GIFC01005701">
    <property type="protein sequence ID" value="MXU87784.1"/>
    <property type="molecule type" value="Transcribed_RNA"/>
</dbReference>
<name>A0A6B0UEB5_IXORI</name>
<feature type="signal peptide" evidence="1">
    <location>
        <begin position="1"/>
        <end position="17"/>
    </location>
</feature>
<organism evidence="2">
    <name type="scientific">Ixodes ricinus</name>
    <name type="common">Common tick</name>
    <name type="synonym">Acarus ricinus</name>
    <dbReference type="NCBI Taxonomy" id="34613"/>
    <lineage>
        <taxon>Eukaryota</taxon>
        <taxon>Metazoa</taxon>
        <taxon>Ecdysozoa</taxon>
        <taxon>Arthropoda</taxon>
        <taxon>Chelicerata</taxon>
        <taxon>Arachnida</taxon>
        <taxon>Acari</taxon>
        <taxon>Parasitiformes</taxon>
        <taxon>Ixodida</taxon>
        <taxon>Ixodoidea</taxon>
        <taxon>Ixodidae</taxon>
        <taxon>Ixodinae</taxon>
        <taxon>Ixodes</taxon>
    </lineage>
</organism>
<reference evidence="2" key="1">
    <citation type="submission" date="2019-12" db="EMBL/GenBank/DDBJ databases">
        <title>An insight into the sialome of adult female Ixodes ricinus ticks feeding for 6 days.</title>
        <authorList>
            <person name="Perner J."/>
            <person name="Ribeiro J.M.C."/>
        </authorList>
    </citation>
    <scope>NUCLEOTIDE SEQUENCE</scope>
    <source>
        <strain evidence="2">Semi-engorged</strain>
        <tissue evidence="2">Salivary glands</tissue>
    </source>
</reference>
<dbReference type="PROSITE" id="PS51257">
    <property type="entry name" value="PROKAR_LIPOPROTEIN"/>
    <property type="match status" value="1"/>
</dbReference>
<evidence type="ECO:0000256" key="1">
    <source>
        <dbReference type="SAM" id="SignalP"/>
    </source>
</evidence>
<proteinExistence type="predicted"/>
<evidence type="ECO:0008006" key="3">
    <source>
        <dbReference type="Google" id="ProtNLM"/>
    </source>
</evidence>
<dbReference type="AlphaFoldDB" id="A0A6B0UEB5"/>